<feature type="region of interest" description="Disordered" evidence="18">
    <location>
        <begin position="676"/>
        <end position="704"/>
    </location>
</feature>
<evidence type="ECO:0000313" key="22">
    <source>
        <dbReference type="EMBL" id="TMQ55526.1"/>
    </source>
</evidence>
<evidence type="ECO:0000259" key="21">
    <source>
        <dbReference type="Pfam" id="PF00912"/>
    </source>
</evidence>
<evidence type="ECO:0000256" key="13">
    <source>
        <dbReference type="ARBA" id="ARBA00023268"/>
    </source>
</evidence>
<keyword evidence="8" id="KW-0378">Hydrolase</keyword>
<dbReference type="Proteomes" id="UP000319829">
    <property type="component" value="Unassembled WGS sequence"/>
</dbReference>
<dbReference type="EMBL" id="VBOU01000021">
    <property type="protein sequence ID" value="TMQ55526.1"/>
    <property type="molecule type" value="Genomic_DNA"/>
</dbReference>
<dbReference type="AlphaFoldDB" id="A0A538SVV6"/>
<evidence type="ECO:0000256" key="10">
    <source>
        <dbReference type="ARBA" id="ARBA00022984"/>
    </source>
</evidence>
<keyword evidence="5" id="KW-0328">Glycosyltransferase</keyword>
<dbReference type="GO" id="GO:0008360">
    <property type="term" value="P:regulation of cell shape"/>
    <property type="evidence" value="ECO:0007669"/>
    <property type="project" value="UniProtKB-KW"/>
</dbReference>
<evidence type="ECO:0000313" key="23">
    <source>
        <dbReference type="Proteomes" id="UP000319829"/>
    </source>
</evidence>
<dbReference type="InterPro" id="IPR036950">
    <property type="entry name" value="PBP_transglycosylase"/>
</dbReference>
<keyword evidence="17" id="KW-0175">Coiled coil</keyword>
<organism evidence="22 23">
    <name type="scientific">Eiseniibacteriota bacterium</name>
    <dbReference type="NCBI Taxonomy" id="2212470"/>
    <lineage>
        <taxon>Bacteria</taxon>
        <taxon>Candidatus Eiseniibacteriota</taxon>
    </lineage>
</organism>
<dbReference type="FunFam" id="1.10.3810.10:FF:000003">
    <property type="entry name" value="Penicillin-binding protein 1a"/>
    <property type="match status" value="1"/>
</dbReference>
<name>A0A538SVV6_UNCEI</name>
<feature type="compositionally biased region" description="Polar residues" evidence="18">
    <location>
        <begin position="676"/>
        <end position="686"/>
    </location>
</feature>
<evidence type="ECO:0000256" key="8">
    <source>
        <dbReference type="ARBA" id="ARBA00022801"/>
    </source>
</evidence>
<evidence type="ECO:0000256" key="6">
    <source>
        <dbReference type="ARBA" id="ARBA00022679"/>
    </source>
</evidence>
<feature type="transmembrane region" description="Helical" evidence="19">
    <location>
        <begin position="12"/>
        <end position="34"/>
    </location>
</feature>
<evidence type="ECO:0000256" key="18">
    <source>
        <dbReference type="SAM" id="MobiDB-lite"/>
    </source>
</evidence>
<evidence type="ECO:0000256" key="4">
    <source>
        <dbReference type="ARBA" id="ARBA00022670"/>
    </source>
</evidence>
<dbReference type="Pfam" id="PF00905">
    <property type="entry name" value="Transpeptidase"/>
    <property type="match status" value="1"/>
</dbReference>
<dbReference type="GO" id="GO:0004180">
    <property type="term" value="F:carboxypeptidase activity"/>
    <property type="evidence" value="ECO:0007669"/>
    <property type="project" value="UniProtKB-KW"/>
</dbReference>
<dbReference type="GO" id="GO:0008955">
    <property type="term" value="F:peptidoglycan glycosyltransferase activity"/>
    <property type="evidence" value="ECO:0007669"/>
    <property type="project" value="UniProtKB-EC"/>
</dbReference>
<gene>
    <name evidence="22" type="ORF">E6K74_02955</name>
</gene>
<evidence type="ECO:0000256" key="19">
    <source>
        <dbReference type="SAM" id="Phobius"/>
    </source>
</evidence>
<dbReference type="GO" id="GO:0006508">
    <property type="term" value="P:proteolysis"/>
    <property type="evidence" value="ECO:0007669"/>
    <property type="project" value="UniProtKB-KW"/>
</dbReference>
<keyword evidence="10" id="KW-0573">Peptidoglycan synthesis</keyword>
<evidence type="ECO:0000256" key="3">
    <source>
        <dbReference type="ARBA" id="ARBA00022645"/>
    </source>
</evidence>
<dbReference type="GO" id="GO:0016020">
    <property type="term" value="C:membrane"/>
    <property type="evidence" value="ECO:0007669"/>
    <property type="project" value="UniProtKB-SubCell"/>
</dbReference>
<evidence type="ECO:0000256" key="14">
    <source>
        <dbReference type="ARBA" id="ARBA00023316"/>
    </source>
</evidence>
<keyword evidence="9" id="KW-0133">Cell shape</keyword>
<dbReference type="InterPro" id="IPR012338">
    <property type="entry name" value="Beta-lactam/transpept-like"/>
</dbReference>
<dbReference type="PANTHER" id="PTHR32282">
    <property type="entry name" value="BINDING PROTEIN TRANSPEPTIDASE, PUTATIVE-RELATED"/>
    <property type="match status" value="1"/>
</dbReference>
<dbReference type="GO" id="GO:0030288">
    <property type="term" value="C:outer membrane-bounded periplasmic space"/>
    <property type="evidence" value="ECO:0007669"/>
    <property type="project" value="TreeGrafter"/>
</dbReference>
<dbReference type="EC" id="2.4.99.28" evidence="15"/>
<evidence type="ECO:0000256" key="16">
    <source>
        <dbReference type="ARBA" id="ARBA00049902"/>
    </source>
</evidence>
<dbReference type="GO" id="GO:0009252">
    <property type="term" value="P:peptidoglycan biosynthetic process"/>
    <property type="evidence" value="ECO:0007669"/>
    <property type="project" value="UniProtKB-KW"/>
</dbReference>
<proteinExistence type="predicted"/>
<evidence type="ECO:0000256" key="5">
    <source>
        <dbReference type="ARBA" id="ARBA00022676"/>
    </source>
</evidence>
<keyword evidence="3" id="KW-0121">Carboxypeptidase</keyword>
<comment type="caution">
    <text evidence="22">The sequence shown here is derived from an EMBL/GenBank/DDBJ whole genome shotgun (WGS) entry which is preliminary data.</text>
</comment>
<evidence type="ECO:0000256" key="2">
    <source>
        <dbReference type="ARBA" id="ARBA00004752"/>
    </source>
</evidence>
<keyword evidence="14" id="KW-0961">Cell wall biogenesis/degradation</keyword>
<keyword evidence="7 19" id="KW-0812">Transmembrane</keyword>
<keyword evidence="12 19" id="KW-0472">Membrane</keyword>
<dbReference type="Pfam" id="PF00912">
    <property type="entry name" value="Transgly"/>
    <property type="match status" value="1"/>
</dbReference>
<evidence type="ECO:0000256" key="15">
    <source>
        <dbReference type="ARBA" id="ARBA00044770"/>
    </source>
</evidence>
<dbReference type="InterPro" id="IPR050396">
    <property type="entry name" value="Glycosyltr_51/Transpeptidase"/>
</dbReference>
<feature type="domain" description="Penicillin-binding protein transpeptidase" evidence="20">
    <location>
        <begin position="348"/>
        <end position="588"/>
    </location>
</feature>
<accession>A0A538SVV6</accession>
<comment type="pathway">
    <text evidence="2">Cell wall biogenesis; peptidoglycan biosynthesis.</text>
</comment>
<dbReference type="GO" id="GO:0008658">
    <property type="term" value="F:penicillin binding"/>
    <property type="evidence" value="ECO:0007669"/>
    <property type="project" value="InterPro"/>
</dbReference>
<dbReference type="PANTHER" id="PTHR32282:SF33">
    <property type="entry name" value="PEPTIDOGLYCAN GLYCOSYLTRANSFERASE"/>
    <property type="match status" value="1"/>
</dbReference>
<keyword evidence="11 19" id="KW-1133">Transmembrane helix</keyword>
<protein>
    <recommendedName>
        <fullName evidence="15">peptidoglycan glycosyltransferase</fullName>
        <ecNumber evidence="15">2.4.99.28</ecNumber>
    </recommendedName>
</protein>
<feature type="domain" description="Glycosyl transferase family 51" evidence="21">
    <location>
        <begin position="61"/>
        <end position="234"/>
    </location>
</feature>
<comment type="subcellular location">
    <subcellularLocation>
        <location evidence="1">Membrane</location>
    </subcellularLocation>
</comment>
<keyword evidence="13" id="KW-0511">Multifunctional enzyme</keyword>
<evidence type="ECO:0000256" key="1">
    <source>
        <dbReference type="ARBA" id="ARBA00004370"/>
    </source>
</evidence>
<dbReference type="InterPro" id="IPR001264">
    <property type="entry name" value="Glyco_trans_51"/>
</dbReference>
<evidence type="ECO:0000259" key="20">
    <source>
        <dbReference type="Pfam" id="PF00905"/>
    </source>
</evidence>
<dbReference type="SUPFAM" id="SSF53955">
    <property type="entry name" value="Lysozyme-like"/>
    <property type="match status" value="1"/>
</dbReference>
<keyword evidence="6" id="KW-0808">Transferase</keyword>
<evidence type="ECO:0000256" key="17">
    <source>
        <dbReference type="SAM" id="Coils"/>
    </source>
</evidence>
<dbReference type="SUPFAM" id="SSF56601">
    <property type="entry name" value="beta-lactamase/transpeptidase-like"/>
    <property type="match status" value="1"/>
</dbReference>
<dbReference type="InterPro" id="IPR001460">
    <property type="entry name" value="PCN-bd_Tpept"/>
</dbReference>
<feature type="coiled-coil region" evidence="17">
    <location>
        <begin position="298"/>
        <end position="325"/>
    </location>
</feature>
<evidence type="ECO:0000256" key="11">
    <source>
        <dbReference type="ARBA" id="ARBA00022989"/>
    </source>
</evidence>
<comment type="catalytic activity">
    <reaction evidence="16">
        <text>[GlcNAc-(1-&gt;4)-Mur2Ac(oyl-L-Ala-gamma-D-Glu-L-Lys-D-Ala-D-Ala)](n)-di-trans,octa-cis-undecaprenyl diphosphate + beta-D-GlcNAc-(1-&gt;4)-Mur2Ac(oyl-L-Ala-gamma-D-Glu-L-Lys-D-Ala-D-Ala)-di-trans,octa-cis-undecaprenyl diphosphate = [GlcNAc-(1-&gt;4)-Mur2Ac(oyl-L-Ala-gamma-D-Glu-L-Lys-D-Ala-D-Ala)](n+1)-di-trans,octa-cis-undecaprenyl diphosphate + di-trans,octa-cis-undecaprenyl diphosphate + H(+)</text>
        <dbReference type="Rhea" id="RHEA:23708"/>
        <dbReference type="Rhea" id="RHEA-COMP:9602"/>
        <dbReference type="Rhea" id="RHEA-COMP:9603"/>
        <dbReference type="ChEBI" id="CHEBI:15378"/>
        <dbReference type="ChEBI" id="CHEBI:58405"/>
        <dbReference type="ChEBI" id="CHEBI:60033"/>
        <dbReference type="ChEBI" id="CHEBI:78435"/>
        <dbReference type="EC" id="2.4.99.28"/>
    </reaction>
</comment>
<sequence>MSPRWGHITKFMFAVLVVVLCGVVGLGIGVANWLRKDLPSPANLQTIAPPVKTLVFDRNEKLVHEFFKENRSIVPLRDIPKPLVQAILAIEDRRFYTHWGIDPIRLMRALVTDIVARRPEQGGSTITQQLARNLFLTHEKTFTRKLKEIVLAIRIEQTYTKDEILEMYFNQIYFGEGAYGVDAAAKVYFGKRVQELTFPECALLAGLPRNPRDYSPRRDPDRALRRRNLVLSQMLAAHFINRAQYEQASEAPLGVTKTRYNAQEAPYFMEMVRQYLDERYGSNQIYEGGLRIHTTIDIDIQHAAEEALEKRLTALEQRNQNKKTRAVLAAKAGGSTARERNQTEYLQGAIVSLDPSSGQIIALVGGRDFNDSNFNRAVQAARQPGSAFKPFIYTAAIDNGFSPTDIILDTPVSFNAGNGQEWSPQNYDKKFRGPVTLRSALANSVNVPAAKLLQKLGTSVVTSYAKRMGIKSRLLPDLSLALGTSEVNLLELTSAYGVFANQGVRVAPIYILSVEDKNGKVLEQSRTVAEEVLSPETALTMTSMMESVLENGTAASARALGFTAPAAGKTGTTDDYTDAWFVGYVPGAVTGVWVGFDRKQKIGPGMTGAAAALPIWVDVMLAATKGRPAQDFPVPSGVVSRLICVETGLLANPACPSTEIELFREGSEPTGYCNVHTGTAKPQQETPDFHETDTEAPADERLRL</sequence>
<dbReference type="NCBIfam" id="TIGR02074">
    <property type="entry name" value="PBP_1a_fam"/>
    <property type="match status" value="1"/>
</dbReference>
<dbReference type="Gene3D" id="3.40.710.10">
    <property type="entry name" value="DD-peptidase/beta-lactamase superfamily"/>
    <property type="match status" value="1"/>
</dbReference>
<dbReference type="Gene3D" id="1.10.3810.10">
    <property type="entry name" value="Biosynthetic peptidoglycan transglycosylase-like"/>
    <property type="match status" value="1"/>
</dbReference>
<dbReference type="InterPro" id="IPR023346">
    <property type="entry name" value="Lysozyme-like_dom_sf"/>
</dbReference>
<feature type="compositionally biased region" description="Basic and acidic residues" evidence="18">
    <location>
        <begin position="687"/>
        <end position="704"/>
    </location>
</feature>
<dbReference type="GO" id="GO:0071555">
    <property type="term" value="P:cell wall organization"/>
    <property type="evidence" value="ECO:0007669"/>
    <property type="project" value="UniProtKB-KW"/>
</dbReference>
<evidence type="ECO:0000256" key="7">
    <source>
        <dbReference type="ARBA" id="ARBA00022692"/>
    </source>
</evidence>
<evidence type="ECO:0000256" key="9">
    <source>
        <dbReference type="ARBA" id="ARBA00022960"/>
    </source>
</evidence>
<evidence type="ECO:0000256" key="12">
    <source>
        <dbReference type="ARBA" id="ARBA00023136"/>
    </source>
</evidence>
<reference evidence="22 23" key="1">
    <citation type="journal article" date="2019" name="Nat. Microbiol.">
        <title>Mediterranean grassland soil C-N compound turnover is dependent on rainfall and depth, and is mediated by genomically divergent microorganisms.</title>
        <authorList>
            <person name="Diamond S."/>
            <person name="Andeer P.F."/>
            <person name="Li Z."/>
            <person name="Crits-Christoph A."/>
            <person name="Burstein D."/>
            <person name="Anantharaman K."/>
            <person name="Lane K.R."/>
            <person name="Thomas B.C."/>
            <person name="Pan C."/>
            <person name="Northen T.R."/>
            <person name="Banfield J.F."/>
        </authorList>
    </citation>
    <scope>NUCLEOTIDE SEQUENCE [LARGE SCALE GENOMIC DNA]</scope>
    <source>
        <strain evidence="22">WS_4</strain>
    </source>
</reference>
<keyword evidence="4" id="KW-0645">Protease</keyword>